<feature type="transmembrane region" description="Helical" evidence="4">
    <location>
        <begin position="7"/>
        <end position="26"/>
    </location>
</feature>
<keyword evidence="7" id="KW-1185">Reference proteome</keyword>
<keyword evidence="2 4" id="KW-1133">Transmembrane helix</keyword>
<dbReference type="PANTHER" id="PTHR23528">
    <property type="match status" value="1"/>
</dbReference>
<sequence length="394" mass="41848">MKRQSSIFLWLYAVAWAGGAIAYVPFLTILLPVRVAEMAGDQRVHWIAYMTFFGAIAASAGGIAFGWLSDVTRSRPPWIIAGLIGTLILMMCVPLTQTPLQLLLLIVAWQLALNMMLAPLCAWAADLVPPGQLGYLGGLLALSPALGSAAGALVTIPGLAGPDERLALVACLVAVCVLPALVFGRPLLDPAGGEPPQADVGRSRANAVAMWIARFLVQVSEATLFAYLYYYFRSIDSTQDAGSIARLFGFVLCAAVPAALIVGRWSDLRGRPILPLVCTALIIATALVLMASSSGARQAIAAYVLFGFATTIFLSLHSAQTLRVLRSASRRGRDLGIFNLTNTAPSLIMPWLTVAIVPEFGFSTLFLLLSSFALAAALILILVARGVRPTREPG</sequence>
<dbReference type="Pfam" id="PF07690">
    <property type="entry name" value="MFS_1"/>
    <property type="match status" value="1"/>
</dbReference>
<name>A0ABP7LP36_9SPHN</name>
<organism evidence="6 7">
    <name type="scientific">Sphingomonas limnosediminicola</name>
    <dbReference type="NCBI Taxonomy" id="940133"/>
    <lineage>
        <taxon>Bacteria</taxon>
        <taxon>Pseudomonadati</taxon>
        <taxon>Pseudomonadota</taxon>
        <taxon>Alphaproteobacteria</taxon>
        <taxon>Sphingomonadales</taxon>
        <taxon>Sphingomonadaceae</taxon>
        <taxon>Sphingomonas</taxon>
    </lineage>
</organism>
<dbReference type="EMBL" id="BAABBM010000001">
    <property type="protein sequence ID" value="GAA3902703.1"/>
    <property type="molecule type" value="Genomic_DNA"/>
</dbReference>
<protein>
    <recommendedName>
        <fullName evidence="5">Major facilitator superfamily (MFS) profile domain-containing protein</fullName>
    </recommendedName>
</protein>
<dbReference type="InterPro" id="IPR011701">
    <property type="entry name" value="MFS"/>
</dbReference>
<keyword evidence="3 4" id="KW-0472">Membrane</keyword>
<feature type="transmembrane region" description="Helical" evidence="4">
    <location>
        <begin position="299"/>
        <end position="316"/>
    </location>
</feature>
<feature type="transmembrane region" description="Helical" evidence="4">
    <location>
        <begin position="208"/>
        <end position="232"/>
    </location>
</feature>
<feature type="transmembrane region" description="Helical" evidence="4">
    <location>
        <begin position="244"/>
        <end position="262"/>
    </location>
</feature>
<feature type="transmembrane region" description="Helical" evidence="4">
    <location>
        <begin position="337"/>
        <end position="357"/>
    </location>
</feature>
<feature type="transmembrane region" description="Helical" evidence="4">
    <location>
        <begin position="274"/>
        <end position="293"/>
    </location>
</feature>
<evidence type="ECO:0000256" key="3">
    <source>
        <dbReference type="ARBA" id="ARBA00023136"/>
    </source>
</evidence>
<feature type="transmembrane region" description="Helical" evidence="4">
    <location>
        <begin position="78"/>
        <end position="96"/>
    </location>
</feature>
<evidence type="ECO:0000313" key="6">
    <source>
        <dbReference type="EMBL" id="GAA3902703.1"/>
    </source>
</evidence>
<dbReference type="InterPro" id="IPR020846">
    <property type="entry name" value="MFS_dom"/>
</dbReference>
<feature type="transmembrane region" description="Helical" evidence="4">
    <location>
        <begin position="102"/>
        <end position="123"/>
    </location>
</feature>
<dbReference type="Gene3D" id="1.20.1250.20">
    <property type="entry name" value="MFS general substrate transporter like domains"/>
    <property type="match status" value="2"/>
</dbReference>
<gene>
    <name evidence="6" type="ORF">GCM10022276_21770</name>
</gene>
<dbReference type="RefSeq" id="WP_344699720.1">
    <property type="nucleotide sequence ID" value="NZ_BAABBM010000001.1"/>
</dbReference>
<dbReference type="Proteomes" id="UP001500827">
    <property type="component" value="Unassembled WGS sequence"/>
</dbReference>
<reference evidence="7" key="1">
    <citation type="journal article" date="2019" name="Int. J. Syst. Evol. Microbiol.">
        <title>The Global Catalogue of Microorganisms (GCM) 10K type strain sequencing project: providing services to taxonomists for standard genome sequencing and annotation.</title>
        <authorList>
            <consortium name="The Broad Institute Genomics Platform"/>
            <consortium name="The Broad Institute Genome Sequencing Center for Infectious Disease"/>
            <person name="Wu L."/>
            <person name="Ma J."/>
        </authorList>
    </citation>
    <scope>NUCLEOTIDE SEQUENCE [LARGE SCALE GENOMIC DNA]</scope>
    <source>
        <strain evidence="7">JCM 17543</strain>
    </source>
</reference>
<evidence type="ECO:0000256" key="4">
    <source>
        <dbReference type="SAM" id="Phobius"/>
    </source>
</evidence>
<dbReference type="SUPFAM" id="SSF103473">
    <property type="entry name" value="MFS general substrate transporter"/>
    <property type="match status" value="1"/>
</dbReference>
<feature type="transmembrane region" description="Helical" evidence="4">
    <location>
        <begin position="46"/>
        <end position="66"/>
    </location>
</feature>
<comment type="caution">
    <text evidence="6">The sequence shown here is derived from an EMBL/GenBank/DDBJ whole genome shotgun (WGS) entry which is preliminary data.</text>
</comment>
<keyword evidence="1 4" id="KW-0812">Transmembrane</keyword>
<evidence type="ECO:0000256" key="1">
    <source>
        <dbReference type="ARBA" id="ARBA00022692"/>
    </source>
</evidence>
<evidence type="ECO:0000259" key="5">
    <source>
        <dbReference type="PROSITE" id="PS50850"/>
    </source>
</evidence>
<proteinExistence type="predicted"/>
<dbReference type="PROSITE" id="PS50850">
    <property type="entry name" value="MFS"/>
    <property type="match status" value="1"/>
</dbReference>
<accession>A0ABP7LP36</accession>
<feature type="transmembrane region" description="Helical" evidence="4">
    <location>
        <begin position="166"/>
        <end position="188"/>
    </location>
</feature>
<feature type="transmembrane region" description="Helical" evidence="4">
    <location>
        <begin position="135"/>
        <end position="160"/>
    </location>
</feature>
<dbReference type="InterPro" id="IPR036259">
    <property type="entry name" value="MFS_trans_sf"/>
</dbReference>
<feature type="transmembrane region" description="Helical" evidence="4">
    <location>
        <begin position="363"/>
        <end position="384"/>
    </location>
</feature>
<evidence type="ECO:0000256" key="2">
    <source>
        <dbReference type="ARBA" id="ARBA00022989"/>
    </source>
</evidence>
<feature type="domain" description="Major facilitator superfamily (MFS) profile" evidence="5">
    <location>
        <begin position="206"/>
        <end position="394"/>
    </location>
</feature>
<evidence type="ECO:0000313" key="7">
    <source>
        <dbReference type="Proteomes" id="UP001500827"/>
    </source>
</evidence>
<dbReference type="PANTHER" id="PTHR23528:SF1">
    <property type="entry name" value="MAJOR FACILITATOR SUPERFAMILY (MFS) PROFILE DOMAIN-CONTAINING PROTEIN"/>
    <property type="match status" value="1"/>
</dbReference>